<dbReference type="InterPro" id="IPR006913">
    <property type="entry name" value="CENP-V/GFA"/>
</dbReference>
<gene>
    <name evidence="5" type="ORF">CEJ42_05210</name>
</gene>
<comment type="similarity">
    <text evidence="1">Belongs to the Gfa family.</text>
</comment>
<dbReference type="AlphaFoldDB" id="A0A246WTM9"/>
<evidence type="ECO:0000313" key="5">
    <source>
        <dbReference type="EMBL" id="OWY30354.1"/>
    </source>
</evidence>
<name>A0A246WTM9_9BURK</name>
<dbReference type="GO" id="GO:0016846">
    <property type="term" value="F:carbon-sulfur lyase activity"/>
    <property type="evidence" value="ECO:0007669"/>
    <property type="project" value="InterPro"/>
</dbReference>
<dbReference type="InterPro" id="IPR052355">
    <property type="entry name" value="CENP-V-like"/>
</dbReference>
<evidence type="ECO:0000313" key="6">
    <source>
        <dbReference type="Proteomes" id="UP000197596"/>
    </source>
</evidence>
<keyword evidence="3" id="KW-0862">Zinc</keyword>
<protein>
    <submittedName>
        <fullName evidence="5">Aldehyde-activating protein</fullName>
    </submittedName>
</protein>
<dbReference type="RefSeq" id="WP_088750249.1">
    <property type="nucleotide sequence ID" value="NZ_CP193789.1"/>
</dbReference>
<comment type="caution">
    <text evidence="5">The sequence shown here is derived from an EMBL/GenBank/DDBJ whole genome shotgun (WGS) entry which is preliminary data.</text>
</comment>
<keyword evidence="2" id="KW-0479">Metal-binding</keyword>
<evidence type="ECO:0000259" key="4">
    <source>
        <dbReference type="PROSITE" id="PS51891"/>
    </source>
</evidence>
<sequence length="128" mass="14289">MSQVLPTYHGSCHCGEVTFEARVAIERVTVCNCSICSKKGFLHQRVQPGDFRLLSGEGSLGTYQFGSMVARHHFCTRCGIHVFTRPRAAPELYTINVRCLDDFDLATAAIDYVDFDGRNWEANAQKLG</sequence>
<accession>A0A246WTM9</accession>
<reference evidence="5 6" key="1">
    <citation type="submission" date="2017-06" db="EMBL/GenBank/DDBJ databases">
        <title>Herbaspirillum phytohormonus sp. nov., isolated from the root nodule of Robinia pseudoacacia in lead-zinc mine.</title>
        <authorList>
            <person name="Fan M."/>
            <person name="Lin Y."/>
        </authorList>
    </citation>
    <scope>NUCLEOTIDE SEQUENCE [LARGE SCALE GENOMIC DNA]</scope>
    <source>
        <strain evidence="5 6">HZ10</strain>
    </source>
</reference>
<dbReference type="Pfam" id="PF04828">
    <property type="entry name" value="GFA"/>
    <property type="match status" value="1"/>
</dbReference>
<dbReference type="GO" id="GO:0046872">
    <property type="term" value="F:metal ion binding"/>
    <property type="evidence" value="ECO:0007669"/>
    <property type="project" value="UniProtKB-KW"/>
</dbReference>
<dbReference type="EMBL" id="NJGU01000002">
    <property type="protein sequence ID" value="OWY30354.1"/>
    <property type="molecule type" value="Genomic_DNA"/>
</dbReference>
<dbReference type="PANTHER" id="PTHR28620:SF1">
    <property type="entry name" value="CENP-V_GFA DOMAIN-CONTAINING PROTEIN"/>
    <property type="match status" value="1"/>
</dbReference>
<organism evidence="5 6">
    <name type="scientific">Herbaspirillum robiniae</name>
    <dbReference type="NCBI Taxonomy" id="2014887"/>
    <lineage>
        <taxon>Bacteria</taxon>
        <taxon>Pseudomonadati</taxon>
        <taxon>Pseudomonadota</taxon>
        <taxon>Betaproteobacteria</taxon>
        <taxon>Burkholderiales</taxon>
        <taxon>Oxalobacteraceae</taxon>
        <taxon>Herbaspirillum</taxon>
    </lineage>
</organism>
<proteinExistence type="inferred from homology"/>
<dbReference type="Gene3D" id="2.170.150.70">
    <property type="match status" value="1"/>
</dbReference>
<evidence type="ECO:0000256" key="3">
    <source>
        <dbReference type="ARBA" id="ARBA00022833"/>
    </source>
</evidence>
<dbReference type="PANTHER" id="PTHR28620">
    <property type="entry name" value="CENTROMERE PROTEIN V"/>
    <property type="match status" value="1"/>
</dbReference>
<dbReference type="PROSITE" id="PS51891">
    <property type="entry name" value="CENP_V_GFA"/>
    <property type="match status" value="1"/>
</dbReference>
<dbReference type="Proteomes" id="UP000197596">
    <property type="component" value="Unassembled WGS sequence"/>
</dbReference>
<dbReference type="SUPFAM" id="SSF51316">
    <property type="entry name" value="Mss4-like"/>
    <property type="match status" value="1"/>
</dbReference>
<dbReference type="InterPro" id="IPR011057">
    <property type="entry name" value="Mss4-like_sf"/>
</dbReference>
<evidence type="ECO:0000256" key="2">
    <source>
        <dbReference type="ARBA" id="ARBA00022723"/>
    </source>
</evidence>
<feature type="domain" description="CENP-V/GFA" evidence="4">
    <location>
        <begin position="8"/>
        <end position="121"/>
    </location>
</feature>
<evidence type="ECO:0000256" key="1">
    <source>
        <dbReference type="ARBA" id="ARBA00005495"/>
    </source>
</evidence>